<dbReference type="InterPro" id="IPR001046">
    <property type="entry name" value="NRAMP_fam"/>
</dbReference>
<evidence type="ECO:0000256" key="1">
    <source>
        <dbReference type="ARBA" id="ARBA00004141"/>
    </source>
</evidence>
<protein>
    <submittedName>
        <fullName evidence="6">Divalent metal cation transporter</fullName>
    </submittedName>
</protein>
<keyword evidence="4 5" id="KW-0472">Membrane</keyword>
<feature type="non-terminal residue" evidence="6">
    <location>
        <position position="1"/>
    </location>
</feature>
<evidence type="ECO:0000256" key="3">
    <source>
        <dbReference type="ARBA" id="ARBA00022989"/>
    </source>
</evidence>
<dbReference type="AlphaFoldDB" id="A0A4Q7CIY4"/>
<organism evidence="6 7">
    <name type="scientific">Staphylococcus condimenti</name>
    <dbReference type="NCBI Taxonomy" id="70255"/>
    <lineage>
        <taxon>Bacteria</taxon>
        <taxon>Bacillati</taxon>
        <taxon>Bacillota</taxon>
        <taxon>Bacilli</taxon>
        <taxon>Bacillales</taxon>
        <taxon>Staphylococcaceae</taxon>
        <taxon>Staphylococcus</taxon>
    </lineage>
</organism>
<dbReference type="GO" id="GO:0046873">
    <property type="term" value="F:metal ion transmembrane transporter activity"/>
    <property type="evidence" value="ECO:0007669"/>
    <property type="project" value="InterPro"/>
</dbReference>
<evidence type="ECO:0000313" key="7">
    <source>
        <dbReference type="Proteomes" id="UP000293854"/>
    </source>
</evidence>
<comment type="subcellular location">
    <subcellularLocation>
        <location evidence="1">Membrane</location>
        <topology evidence="1">Multi-pass membrane protein</topology>
    </subcellularLocation>
</comment>
<dbReference type="Pfam" id="PF01566">
    <property type="entry name" value="Nramp"/>
    <property type="match status" value="1"/>
</dbReference>
<gene>
    <name evidence="6" type="ORF">EIG99_14910</name>
</gene>
<keyword evidence="2 5" id="KW-0812">Transmembrane</keyword>
<dbReference type="GO" id="GO:0016020">
    <property type="term" value="C:membrane"/>
    <property type="evidence" value="ECO:0007669"/>
    <property type="project" value="UniProtKB-SubCell"/>
</dbReference>
<feature type="transmembrane region" description="Helical" evidence="5">
    <location>
        <begin position="49"/>
        <end position="67"/>
    </location>
</feature>
<proteinExistence type="predicted"/>
<evidence type="ECO:0000256" key="2">
    <source>
        <dbReference type="ARBA" id="ARBA00022692"/>
    </source>
</evidence>
<dbReference type="EMBL" id="RQTE01000732">
    <property type="protein sequence ID" value="RZH97524.1"/>
    <property type="molecule type" value="Genomic_DNA"/>
</dbReference>
<accession>A0A4Q7CIY4</accession>
<evidence type="ECO:0000256" key="5">
    <source>
        <dbReference type="SAM" id="Phobius"/>
    </source>
</evidence>
<keyword evidence="3 5" id="KW-1133">Transmembrane helix</keyword>
<evidence type="ECO:0000256" key="4">
    <source>
        <dbReference type="ARBA" id="ARBA00023136"/>
    </source>
</evidence>
<evidence type="ECO:0000313" key="6">
    <source>
        <dbReference type="EMBL" id="RZH97524.1"/>
    </source>
</evidence>
<feature type="non-terminal residue" evidence="6">
    <location>
        <position position="85"/>
    </location>
</feature>
<dbReference type="Proteomes" id="UP000293854">
    <property type="component" value="Unassembled WGS sequence"/>
</dbReference>
<reference evidence="6 7" key="1">
    <citation type="submission" date="2018-11" db="EMBL/GenBank/DDBJ databases">
        <title>Genomic profiling of Staphylococcus species from a Poultry farm system in KwaZulu-Natal, South Africa.</title>
        <authorList>
            <person name="Amoako D.G."/>
            <person name="Somboro A.M."/>
            <person name="Abia A.L.K."/>
            <person name="Bester L.A."/>
            <person name="Essack S.Y."/>
        </authorList>
    </citation>
    <scope>NUCLEOTIDE SEQUENCE [LARGE SCALE GENOMIC DNA]</scope>
    <source>
        <strain evidence="6 7">SA11</strain>
    </source>
</reference>
<name>A0A4Q7CIY4_9STAP</name>
<dbReference type="RefSeq" id="WP_207214744.1">
    <property type="nucleotide sequence ID" value="NZ_RQTE01000732.1"/>
</dbReference>
<sequence>GQESANEVVKGLGTFISIRIAIGGLALNIGNIAGAGLGLNAIFGIDVKWGAAITAVLAIGVFVSKSGQKVMDVVTMVLGVIMILI</sequence>
<comment type="caution">
    <text evidence="6">The sequence shown here is derived from an EMBL/GenBank/DDBJ whole genome shotgun (WGS) entry which is preliminary data.</text>
</comment>
<feature type="transmembrane region" description="Helical" evidence="5">
    <location>
        <begin position="20"/>
        <end position="43"/>
    </location>
</feature>